<evidence type="ECO:0000256" key="10">
    <source>
        <dbReference type="ARBA" id="ARBA00042072"/>
    </source>
</evidence>
<feature type="domain" description="PTS EIIA type-2" evidence="11">
    <location>
        <begin position="4"/>
        <end position="147"/>
    </location>
</feature>
<gene>
    <name evidence="12" type="ORF">X560_1725</name>
</gene>
<evidence type="ECO:0000256" key="9">
    <source>
        <dbReference type="ARBA" id="ARBA00041175"/>
    </source>
</evidence>
<keyword evidence="6" id="KW-0598">Phosphotransferase system</keyword>
<sequence length="147" mass="16324">MLLNKVKIEDVEIGVSASNWEAAIRKAAAKLLDRGAIEPSYVEAMIRSMHENGPYIVIAKHIALAHARPEFGVNQNGLTFTTLKEGVAFGSELFDPIYLIITLAGASADDHLELLGELAEVLMEEERINRLIQAKTEKEFYEELIKS</sequence>
<dbReference type="RefSeq" id="WP_007477954.1">
    <property type="nucleotide sequence ID" value="NZ_KQ130616.1"/>
</dbReference>
<dbReference type="GO" id="GO:0016301">
    <property type="term" value="F:kinase activity"/>
    <property type="evidence" value="ECO:0007669"/>
    <property type="project" value="UniProtKB-KW"/>
</dbReference>
<keyword evidence="3" id="KW-0963">Cytoplasm</keyword>
<keyword evidence="5" id="KW-0808">Transferase</keyword>
<dbReference type="Pfam" id="PF00359">
    <property type="entry name" value="PTS_EIIA_2"/>
    <property type="match status" value="1"/>
</dbReference>
<dbReference type="OrthoDB" id="369398at2"/>
<evidence type="ECO:0000313" key="13">
    <source>
        <dbReference type="Proteomes" id="UP000052258"/>
    </source>
</evidence>
<dbReference type="GO" id="GO:0009401">
    <property type="term" value="P:phosphoenolpyruvate-dependent sugar phosphotransferase system"/>
    <property type="evidence" value="ECO:0007669"/>
    <property type="project" value="UniProtKB-KW"/>
</dbReference>
<keyword evidence="13" id="KW-1185">Reference proteome</keyword>
<evidence type="ECO:0000313" key="12">
    <source>
        <dbReference type="EMBL" id="KMT59184.1"/>
    </source>
</evidence>
<dbReference type="InterPro" id="IPR016152">
    <property type="entry name" value="PTrfase/Anion_transptr"/>
</dbReference>
<keyword evidence="4" id="KW-0597">Phosphoprotein</keyword>
<accession>A0A0J8GDY9</accession>
<evidence type="ECO:0000256" key="7">
    <source>
        <dbReference type="ARBA" id="ARBA00022777"/>
    </source>
</evidence>
<dbReference type="EMBL" id="AZHO01000021">
    <property type="protein sequence ID" value="KMT59184.1"/>
    <property type="molecule type" value="Genomic_DNA"/>
</dbReference>
<dbReference type="Proteomes" id="UP000052258">
    <property type="component" value="Unassembled WGS sequence"/>
</dbReference>
<keyword evidence="7" id="KW-0418">Kinase</keyword>
<evidence type="ECO:0000256" key="1">
    <source>
        <dbReference type="ARBA" id="ARBA00004496"/>
    </source>
</evidence>
<keyword evidence="2" id="KW-0813">Transport</keyword>
<dbReference type="InterPro" id="IPR051351">
    <property type="entry name" value="Ascorbate-PTS_EIIA_comp"/>
</dbReference>
<comment type="caution">
    <text evidence="12">The sequence shown here is derived from an EMBL/GenBank/DDBJ whole genome shotgun (WGS) entry which is preliminary data.</text>
</comment>
<proteinExistence type="predicted"/>
<dbReference type="GO" id="GO:0005737">
    <property type="term" value="C:cytoplasm"/>
    <property type="evidence" value="ECO:0007669"/>
    <property type="project" value="UniProtKB-SubCell"/>
</dbReference>
<comment type="subcellular location">
    <subcellularLocation>
        <location evidence="1">Cytoplasm</location>
    </subcellularLocation>
</comment>
<name>A0A0J8GDY9_9LIST</name>
<dbReference type="Gene3D" id="3.40.930.10">
    <property type="entry name" value="Mannitol-specific EII, Chain A"/>
    <property type="match status" value="1"/>
</dbReference>
<dbReference type="SUPFAM" id="SSF55804">
    <property type="entry name" value="Phoshotransferase/anion transport protein"/>
    <property type="match status" value="1"/>
</dbReference>
<dbReference type="InterPro" id="IPR002178">
    <property type="entry name" value="PTS_EIIA_type-2_dom"/>
</dbReference>
<comment type="function">
    <text evidence="8">The phosphoenolpyruvate-dependent sugar phosphotransferase system (sugar PTS), a major carbohydrate active transport system, catalyzes the phosphorylation of incoming sugar substrates concomitantly with their translocation across the cell membrane. The enzyme II UlaABC PTS system is involved in ascorbate transport.</text>
</comment>
<evidence type="ECO:0000256" key="5">
    <source>
        <dbReference type="ARBA" id="ARBA00022679"/>
    </source>
</evidence>
<protein>
    <recommendedName>
        <fullName evidence="9">Ascorbate-specific PTS system EIIA component</fullName>
    </recommendedName>
    <alternativeName>
        <fullName evidence="10">Ascorbate-specific phosphotransferase enzyme IIA component</fullName>
    </alternativeName>
</protein>
<dbReference type="PANTHER" id="PTHR36203">
    <property type="entry name" value="ASCORBATE-SPECIFIC PTS SYSTEM EIIA COMPONENT"/>
    <property type="match status" value="1"/>
</dbReference>
<evidence type="ECO:0000256" key="3">
    <source>
        <dbReference type="ARBA" id="ARBA00022490"/>
    </source>
</evidence>
<dbReference type="AlphaFoldDB" id="A0A0J8GDY9"/>
<dbReference type="CDD" id="cd00211">
    <property type="entry name" value="PTS_IIA_fru"/>
    <property type="match status" value="1"/>
</dbReference>
<evidence type="ECO:0000256" key="4">
    <source>
        <dbReference type="ARBA" id="ARBA00022553"/>
    </source>
</evidence>
<evidence type="ECO:0000259" key="11">
    <source>
        <dbReference type="PROSITE" id="PS51094"/>
    </source>
</evidence>
<evidence type="ECO:0000256" key="6">
    <source>
        <dbReference type="ARBA" id="ARBA00022683"/>
    </source>
</evidence>
<evidence type="ECO:0000256" key="8">
    <source>
        <dbReference type="ARBA" id="ARBA00037387"/>
    </source>
</evidence>
<evidence type="ECO:0000256" key="2">
    <source>
        <dbReference type="ARBA" id="ARBA00022448"/>
    </source>
</evidence>
<dbReference type="PANTHER" id="PTHR36203:SF1">
    <property type="entry name" value="ASCORBATE-SPECIFIC PTS SYSTEM EIIA COMPONENT"/>
    <property type="match status" value="1"/>
</dbReference>
<organism evidence="12 13">
    <name type="scientific">Listeria fleischmannii 1991</name>
    <dbReference type="NCBI Taxonomy" id="1430899"/>
    <lineage>
        <taxon>Bacteria</taxon>
        <taxon>Bacillati</taxon>
        <taxon>Bacillota</taxon>
        <taxon>Bacilli</taxon>
        <taxon>Bacillales</taxon>
        <taxon>Listeriaceae</taxon>
        <taxon>Listeria</taxon>
    </lineage>
</organism>
<dbReference type="PROSITE" id="PS51094">
    <property type="entry name" value="PTS_EIIA_TYPE_2"/>
    <property type="match status" value="1"/>
</dbReference>
<reference evidence="12 13" key="1">
    <citation type="journal article" date="2015" name="Genome Biol. Evol.">
        <title>Comparative Genomics of Listeria Sensu Lato: Genus-Wide Differences in Evolutionary Dynamics and the Progressive Gain of Complex, Potentially Pathogenicity-Related Traits through Lateral Gene Transfer.</title>
        <authorList>
            <person name="Chiara M."/>
            <person name="Caruso M."/>
            <person name="D'Erchia A.M."/>
            <person name="Manzari C."/>
            <person name="Fraccalvieri R."/>
            <person name="Goffredo E."/>
            <person name="Latorre L."/>
            <person name="Miccolupo A."/>
            <person name="Padalino I."/>
            <person name="Santagada G."/>
            <person name="Chiocco D."/>
            <person name="Pesole G."/>
            <person name="Horner D.S."/>
            <person name="Parisi A."/>
        </authorList>
    </citation>
    <scope>NUCLEOTIDE SEQUENCE [LARGE SCALE GENOMIC DNA]</scope>
    <source>
        <strain evidence="12 13">1991</strain>
    </source>
</reference>
<dbReference type="PATRIC" id="fig|1430899.3.peg.1762"/>